<gene>
    <name evidence="2" type="ORF">C1H46_002342</name>
</gene>
<feature type="region of interest" description="Disordered" evidence="1">
    <location>
        <begin position="1"/>
        <end position="82"/>
    </location>
</feature>
<name>A0A540NLP5_MALBA</name>
<comment type="caution">
    <text evidence="2">The sequence shown here is derived from an EMBL/GenBank/DDBJ whole genome shotgun (WGS) entry which is preliminary data.</text>
</comment>
<accession>A0A540NLP5</accession>
<organism evidence="2 3">
    <name type="scientific">Malus baccata</name>
    <name type="common">Siberian crab apple</name>
    <name type="synonym">Pyrus baccata</name>
    <dbReference type="NCBI Taxonomy" id="106549"/>
    <lineage>
        <taxon>Eukaryota</taxon>
        <taxon>Viridiplantae</taxon>
        <taxon>Streptophyta</taxon>
        <taxon>Embryophyta</taxon>
        <taxon>Tracheophyta</taxon>
        <taxon>Spermatophyta</taxon>
        <taxon>Magnoliopsida</taxon>
        <taxon>eudicotyledons</taxon>
        <taxon>Gunneridae</taxon>
        <taxon>Pentapetalae</taxon>
        <taxon>rosids</taxon>
        <taxon>fabids</taxon>
        <taxon>Rosales</taxon>
        <taxon>Rosaceae</taxon>
        <taxon>Amygdaloideae</taxon>
        <taxon>Maleae</taxon>
        <taxon>Malus</taxon>
    </lineage>
</organism>
<feature type="compositionally biased region" description="Basic and acidic residues" evidence="1">
    <location>
        <begin position="1"/>
        <end position="16"/>
    </location>
</feature>
<dbReference type="Proteomes" id="UP000315295">
    <property type="component" value="Unassembled WGS sequence"/>
</dbReference>
<evidence type="ECO:0000313" key="2">
    <source>
        <dbReference type="EMBL" id="TQE11948.1"/>
    </source>
</evidence>
<proteinExistence type="predicted"/>
<evidence type="ECO:0000256" key="1">
    <source>
        <dbReference type="SAM" id="MobiDB-lite"/>
    </source>
</evidence>
<feature type="compositionally biased region" description="Pro residues" evidence="1">
    <location>
        <begin position="70"/>
        <end position="79"/>
    </location>
</feature>
<dbReference type="EMBL" id="VIEB01000024">
    <property type="protein sequence ID" value="TQE11948.1"/>
    <property type="molecule type" value="Genomic_DNA"/>
</dbReference>
<reference evidence="2 3" key="1">
    <citation type="journal article" date="2019" name="G3 (Bethesda)">
        <title>Sequencing of a Wild Apple (Malus baccata) Genome Unravels the Differences Between Cultivated and Wild Apple Species Regarding Disease Resistance and Cold Tolerance.</title>
        <authorList>
            <person name="Chen X."/>
        </authorList>
    </citation>
    <scope>NUCLEOTIDE SEQUENCE [LARGE SCALE GENOMIC DNA]</scope>
    <source>
        <strain evidence="3">cv. Shandingzi</strain>
        <tissue evidence="2">Leaves</tissue>
    </source>
</reference>
<evidence type="ECO:0000313" key="3">
    <source>
        <dbReference type="Proteomes" id="UP000315295"/>
    </source>
</evidence>
<sequence length="180" mass="19991">MVRHLTNNDKKFESHHSPLTTTTIVPCTVPHEITHPESPPVRTRRPPVKERRQGQGSKNGETACETEIRGPPPLSPPPLKKQSWSRRTWLVGSALLSSRTHTRHMWDTPSWAPPPAPSPIIIVTYSTSAASNFGKSPLGLYSLYRVADVGTSAERTNASDTWRGLPSTGIFFAVTFLKFR</sequence>
<keyword evidence="3" id="KW-1185">Reference proteome</keyword>
<protein>
    <submittedName>
        <fullName evidence="2">Uncharacterized protein</fullName>
    </submittedName>
</protein>
<dbReference type="AlphaFoldDB" id="A0A540NLP5"/>